<gene>
    <name evidence="3" type="ORF">WAE58_04080</name>
</gene>
<evidence type="ECO:0000313" key="4">
    <source>
        <dbReference type="Proteomes" id="UP001378956"/>
    </source>
</evidence>
<evidence type="ECO:0000259" key="2">
    <source>
        <dbReference type="Pfam" id="PF01676"/>
    </source>
</evidence>
<evidence type="ECO:0000313" key="3">
    <source>
        <dbReference type="EMBL" id="MEJ2901583.1"/>
    </source>
</evidence>
<keyword evidence="4" id="KW-1185">Reference proteome</keyword>
<keyword evidence="1" id="KW-0732">Signal</keyword>
<reference evidence="3 4" key="1">
    <citation type="submission" date="2024-03" db="EMBL/GenBank/DDBJ databases">
        <title>Sequence of Lycoming College Course Isolates.</title>
        <authorList>
            <person name="Plotts O."/>
            <person name="Newman J."/>
        </authorList>
    </citation>
    <scope>NUCLEOTIDE SEQUENCE [LARGE SCALE GENOMIC DNA]</scope>
    <source>
        <strain evidence="3 4">CJB-3</strain>
    </source>
</reference>
<dbReference type="InterPro" id="IPR006124">
    <property type="entry name" value="Metalloenzyme"/>
</dbReference>
<dbReference type="EMBL" id="JBBEUB010000001">
    <property type="protein sequence ID" value="MEJ2901583.1"/>
    <property type="molecule type" value="Genomic_DNA"/>
</dbReference>
<organism evidence="3 4">
    <name type="scientific">Pedobacter panaciterrae</name>
    <dbReference type="NCBI Taxonomy" id="363849"/>
    <lineage>
        <taxon>Bacteria</taxon>
        <taxon>Pseudomonadati</taxon>
        <taxon>Bacteroidota</taxon>
        <taxon>Sphingobacteriia</taxon>
        <taxon>Sphingobacteriales</taxon>
        <taxon>Sphingobacteriaceae</taxon>
        <taxon>Pedobacter</taxon>
    </lineage>
</organism>
<comment type="caution">
    <text evidence="3">The sequence shown here is derived from an EMBL/GenBank/DDBJ whole genome shotgun (WGS) entry which is preliminary data.</text>
</comment>
<name>A0ABU8NIB6_9SPHI</name>
<proteinExistence type="predicted"/>
<dbReference type="RefSeq" id="WP_172660640.1">
    <property type="nucleotide sequence ID" value="NZ_JABMKW010000016.1"/>
</dbReference>
<dbReference type="Pfam" id="PF01676">
    <property type="entry name" value="Metalloenzyme"/>
    <property type="match status" value="1"/>
</dbReference>
<dbReference type="SUPFAM" id="SSF53649">
    <property type="entry name" value="Alkaline phosphatase-like"/>
    <property type="match status" value="1"/>
</dbReference>
<dbReference type="Proteomes" id="UP001378956">
    <property type="component" value="Unassembled WGS sequence"/>
</dbReference>
<feature type="domain" description="Metalloenzyme" evidence="2">
    <location>
        <begin position="228"/>
        <end position="320"/>
    </location>
</feature>
<dbReference type="Gene3D" id="3.40.720.10">
    <property type="entry name" value="Alkaline Phosphatase, subunit A"/>
    <property type="match status" value="1"/>
</dbReference>
<feature type="chain" id="PRO_5046748602" evidence="1">
    <location>
        <begin position="22"/>
        <end position="365"/>
    </location>
</feature>
<accession>A0ABU8NIB6</accession>
<sequence length="365" mass="41727">MKTKLLVFALVFMAAAVSSFAQKGKTKNVILISIDGYRWQEIFKGADSSLLFQKKYRRQDSTELVKKYWAPTANERRQKLMPFFWNTIAKHGQLYGNRDLKNYVNVKNKYWFSYPGRSETVCGYYDPAINSNSYPDNPNENVLEFINKQKGYQNKVVTFAGWAAVGNIVNRNRNKMPLYNPYEDVKGANLTEAQKLANELQYFLPNTFGTSERFDLTTYALAKTYIAANHPRLVYIDFIDTDEFGHAGQYDSFLDAANYLDKMIASLWASLQADPFYKDNTTIMICPDHGRGIDKGWVSHGSETAHSNETWFAVLGPDTPPKGEMKTEGQIYQEQFAQTLAHFLGFKFTANHPVGERVESVSFLK</sequence>
<evidence type="ECO:0000256" key="1">
    <source>
        <dbReference type="SAM" id="SignalP"/>
    </source>
</evidence>
<feature type="signal peptide" evidence="1">
    <location>
        <begin position="1"/>
        <end position="21"/>
    </location>
</feature>
<dbReference type="InterPro" id="IPR017850">
    <property type="entry name" value="Alkaline_phosphatase_core_sf"/>
</dbReference>
<protein>
    <submittedName>
        <fullName evidence="3">Alkaline phosphatase family protein</fullName>
    </submittedName>
</protein>